<keyword evidence="3" id="KW-1185">Reference proteome</keyword>
<dbReference type="GO" id="GO:0004803">
    <property type="term" value="F:transposase activity"/>
    <property type="evidence" value="ECO:0007669"/>
    <property type="project" value="InterPro"/>
</dbReference>
<dbReference type="AlphaFoldDB" id="M9RBJ4"/>
<dbReference type="HOGENOM" id="CLU_801296_0_0_5"/>
<dbReference type="SUPFAM" id="SSF143422">
    <property type="entry name" value="Transposase IS200-like"/>
    <property type="match status" value="1"/>
</dbReference>
<accession>M9RBJ4</accession>
<evidence type="ECO:0000313" key="2">
    <source>
        <dbReference type="EMBL" id="AGI69133.1"/>
    </source>
</evidence>
<dbReference type="PANTHER" id="PTHR33360">
    <property type="entry name" value="TRANSPOSASE FOR INSERTION SEQUENCE ELEMENT IS200"/>
    <property type="match status" value="1"/>
</dbReference>
<dbReference type="Proteomes" id="UP000005307">
    <property type="component" value="Chromosome"/>
</dbReference>
<evidence type="ECO:0000259" key="1">
    <source>
        <dbReference type="SMART" id="SM01321"/>
    </source>
</evidence>
<dbReference type="Pfam" id="PF01797">
    <property type="entry name" value="Y1_Tnp"/>
    <property type="match status" value="1"/>
</dbReference>
<dbReference type="GO" id="GO:0003677">
    <property type="term" value="F:DNA binding"/>
    <property type="evidence" value="ECO:0007669"/>
    <property type="project" value="InterPro"/>
</dbReference>
<gene>
    <name evidence="2" type="ORF">OAN307_c36730</name>
</gene>
<evidence type="ECO:0000313" key="3">
    <source>
        <dbReference type="Proteomes" id="UP000005307"/>
    </source>
</evidence>
<dbReference type="eggNOG" id="COG1943">
    <property type="taxonomic scope" value="Bacteria"/>
</dbReference>
<name>M9RBJ4_9RHOB</name>
<dbReference type="NCBIfam" id="NF033573">
    <property type="entry name" value="transpos_IS200"/>
    <property type="match status" value="1"/>
</dbReference>
<dbReference type="EMBL" id="CP003740">
    <property type="protein sequence ID" value="AGI69133.1"/>
    <property type="molecule type" value="Genomic_DNA"/>
</dbReference>
<feature type="domain" description="Transposase IS200-like" evidence="1">
    <location>
        <begin position="2"/>
        <end position="111"/>
    </location>
</feature>
<proteinExistence type="predicted"/>
<dbReference type="Gene3D" id="3.30.70.1290">
    <property type="entry name" value="Transposase IS200-like"/>
    <property type="match status" value="1"/>
</dbReference>
<protein>
    <recommendedName>
        <fullName evidence="1">Transposase IS200-like domain-containing protein</fullName>
    </recommendedName>
</protein>
<dbReference type="InterPro" id="IPR002686">
    <property type="entry name" value="Transposase_17"/>
</dbReference>
<dbReference type="GO" id="GO:0006313">
    <property type="term" value="P:DNA transposition"/>
    <property type="evidence" value="ECO:0007669"/>
    <property type="project" value="InterPro"/>
</dbReference>
<reference evidence="2 3" key="1">
    <citation type="journal article" date="2013" name="PLoS ONE">
        <title>Poles Apart: Arctic and Antarctic Octadecabacter strains Share High Genome Plasticity and a New Type of Xanthorhodopsin.</title>
        <authorList>
            <person name="Vollmers J."/>
            <person name="Voget S."/>
            <person name="Dietrich S."/>
            <person name="Gollnow K."/>
            <person name="Smits M."/>
            <person name="Meyer K."/>
            <person name="Brinkhoff T."/>
            <person name="Simon M."/>
            <person name="Daniel R."/>
        </authorList>
    </citation>
    <scope>NUCLEOTIDE SEQUENCE [LARGE SCALE GENOMIC DNA]</scope>
    <source>
        <strain evidence="2 3">307</strain>
    </source>
</reference>
<sequence length="346" mass="38982">MAIKYRHKVLRGLMREQIRDIIRQSCAEMGVHIVKGVLAGDHVHMFISVPPQIALSKVMQRIKWRSSRRGQMEFPELRKRYWGRRFWARGYFSTTSGNVTDNVILQYLDTCDVHPVSSIAKRLNFFERGVMMQTFPPFFKAATILLLMSSPGATEDLSDLWSYGLTSVRTDEPLIKEGDQHRIDPAVLRYGYNVAVDASGHTLQSTAVRLHGGEQLMTTANYQEDASSREFARIVSIIAPILDAILYDFEKMELSDWRKLTETLTLNGIKTTPAASVDRRSILSTEQVWDYVQAGPSDGSAVMRYLEEAGLELECLAFSNFSFVNPEGNDHCAEHGLAVGSGIRSP</sequence>
<organism evidence="2 3">
    <name type="scientific">Octadecabacter antarcticus 307</name>
    <dbReference type="NCBI Taxonomy" id="391626"/>
    <lineage>
        <taxon>Bacteria</taxon>
        <taxon>Pseudomonadati</taxon>
        <taxon>Pseudomonadota</taxon>
        <taxon>Alphaproteobacteria</taxon>
        <taxon>Rhodobacterales</taxon>
        <taxon>Roseobacteraceae</taxon>
        <taxon>Octadecabacter</taxon>
    </lineage>
</organism>
<dbReference type="PANTHER" id="PTHR33360:SF2">
    <property type="entry name" value="TRANSPOSASE FOR INSERTION SEQUENCE ELEMENT IS200"/>
    <property type="match status" value="1"/>
</dbReference>
<dbReference type="InterPro" id="IPR036515">
    <property type="entry name" value="Transposase_17_sf"/>
</dbReference>
<dbReference type="SMART" id="SM01321">
    <property type="entry name" value="Y1_Tnp"/>
    <property type="match status" value="1"/>
</dbReference>
<dbReference type="KEGG" id="oat:OAN307_c36730"/>